<organism evidence="6 7">
    <name type="scientific">Nocardia otitidiscaviarum</name>
    <dbReference type="NCBI Taxonomy" id="1823"/>
    <lineage>
        <taxon>Bacteria</taxon>
        <taxon>Bacillati</taxon>
        <taxon>Actinomycetota</taxon>
        <taxon>Actinomycetes</taxon>
        <taxon>Mycobacteriales</taxon>
        <taxon>Nocardiaceae</taxon>
        <taxon>Nocardia</taxon>
    </lineage>
</organism>
<proteinExistence type="inferred from homology"/>
<evidence type="ECO:0000313" key="6">
    <source>
        <dbReference type="EMBL" id="QDP79605.1"/>
    </source>
</evidence>
<evidence type="ECO:0000256" key="3">
    <source>
        <dbReference type="PIRSR" id="PIRSR601559-50"/>
    </source>
</evidence>
<comment type="similarity">
    <text evidence="5">Belongs to the metallo-dependent hydrolases superfamily. Phosphotriesterase family.</text>
</comment>
<feature type="binding site" description="via carbamate group" evidence="4">
    <location>
        <position position="128"/>
    </location>
    <ligand>
        <name>Zn(2+)</name>
        <dbReference type="ChEBI" id="CHEBI:29105"/>
        <label>2</label>
    </ligand>
</feature>
<comment type="cofactor">
    <cofactor evidence="4">
        <name>a divalent metal cation</name>
        <dbReference type="ChEBI" id="CHEBI:60240"/>
    </cofactor>
    <text evidence="4">Binds 2 divalent metal cations per subunit.</text>
</comment>
<dbReference type="KEGG" id="nod:FOH10_13705"/>
<dbReference type="InterPro" id="IPR001559">
    <property type="entry name" value="Phosphotriesterase"/>
</dbReference>
<dbReference type="Pfam" id="PF02126">
    <property type="entry name" value="PTE"/>
    <property type="match status" value="1"/>
</dbReference>
<reference evidence="6 7" key="1">
    <citation type="submission" date="2019-07" db="EMBL/GenBank/DDBJ databases">
        <title>Complete Genome Sequence and Methylome Analysis of Nocardia otitidis-caviarum NEB252.</title>
        <authorList>
            <person name="Fomenkov A."/>
            <person name="Anton B.P."/>
            <person name="Vincze T."/>
            <person name="Roberts R.J."/>
        </authorList>
    </citation>
    <scope>NUCLEOTIDE SEQUENCE [LARGE SCALE GENOMIC DNA]</scope>
    <source>
        <strain evidence="6 7">NEB252</strain>
    </source>
</reference>
<keyword evidence="2" id="KW-0378">Hydrolase</keyword>
<feature type="binding site" evidence="4">
    <location>
        <position position="25"/>
    </location>
    <ligand>
        <name>Zn(2+)</name>
        <dbReference type="ChEBI" id="CHEBI:29105"/>
        <label>1</label>
    </ligand>
</feature>
<evidence type="ECO:0000256" key="1">
    <source>
        <dbReference type="ARBA" id="ARBA00022723"/>
    </source>
</evidence>
<feature type="binding site" evidence="4">
    <location>
        <position position="247"/>
    </location>
    <ligand>
        <name>Zn(2+)</name>
        <dbReference type="ChEBI" id="CHEBI:29105"/>
        <label>1</label>
    </ligand>
</feature>
<dbReference type="Gene3D" id="3.20.20.140">
    <property type="entry name" value="Metal-dependent hydrolases"/>
    <property type="match status" value="1"/>
</dbReference>
<dbReference type="SUPFAM" id="SSF51556">
    <property type="entry name" value="Metallo-dependent hydrolases"/>
    <property type="match status" value="1"/>
</dbReference>
<dbReference type="PANTHER" id="PTHR10819:SF3">
    <property type="entry name" value="PHOSPHOTRIESTERASE-RELATED PROTEIN"/>
    <property type="match status" value="1"/>
</dbReference>
<feature type="binding site" evidence="4">
    <location>
        <position position="161"/>
    </location>
    <ligand>
        <name>Zn(2+)</name>
        <dbReference type="ChEBI" id="CHEBI:29105"/>
        <label>2</label>
    </ligand>
</feature>
<dbReference type="GO" id="GO:0008270">
    <property type="term" value="F:zinc ion binding"/>
    <property type="evidence" value="ECO:0007669"/>
    <property type="project" value="InterPro"/>
</dbReference>
<sequence>MTGTIRTVLGDIEPEHLGVCNAHDHLFIRSPQLHGQELDDADAALAELNSFAALGGQAVVQWTPWGMGPRLADLPELSRRSGVHLVAATGLHQAKHYDPAALAAVHDDLAELFVHELTAAPVRAGLIKVAGAFHHIDEHARHVFAAAATAHHATGAPIGVHLEGGTAALAVLDELAGTHDVAPQRVILGHLHRFPDRAIHRQIAAAGAFVGFEGPSRAHHAVDWHLLDNIAALVDSGHADRILLGGDTVTASARSNADGPGMAFLLDTLRSRVENELGSDIATAAFVTNPANAFSTHWRSHVREQRDHVR</sequence>
<feature type="binding site" evidence="4">
    <location>
        <position position="23"/>
    </location>
    <ligand>
        <name>Zn(2+)</name>
        <dbReference type="ChEBI" id="CHEBI:29105"/>
        <label>1</label>
    </ligand>
</feature>
<dbReference type="Proteomes" id="UP000317039">
    <property type="component" value="Chromosome"/>
</dbReference>
<dbReference type="PIRSF" id="PIRSF016839">
    <property type="entry name" value="PhP"/>
    <property type="match status" value="1"/>
</dbReference>
<evidence type="ECO:0000256" key="2">
    <source>
        <dbReference type="ARBA" id="ARBA00022801"/>
    </source>
</evidence>
<protein>
    <submittedName>
        <fullName evidence="6">Phosphotriesterase</fullName>
    </submittedName>
</protein>
<accession>A0A516NL48</accession>
<dbReference type="PANTHER" id="PTHR10819">
    <property type="entry name" value="PHOSPHOTRIESTERASE-RELATED"/>
    <property type="match status" value="1"/>
</dbReference>
<dbReference type="GeneID" id="80333434"/>
<name>A0A516NL48_9NOCA</name>
<gene>
    <name evidence="6" type="ORF">FOH10_13705</name>
</gene>
<evidence type="ECO:0000256" key="5">
    <source>
        <dbReference type="PROSITE-ProRule" id="PRU00679"/>
    </source>
</evidence>
<keyword evidence="1 4" id="KW-0479">Metal-binding</keyword>
<dbReference type="InterPro" id="IPR032466">
    <property type="entry name" value="Metal_Hydrolase"/>
</dbReference>
<dbReference type="EMBL" id="CP041695">
    <property type="protein sequence ID" value="QDP79605.1"/>
    <property type="molecule type" value="Genomic_DNA"/>
</dbReference>
<dbReference type="PROSITE" id="PS51347">
    <property type="entry name" value="PHOSPHOTRIESTERASE_2"/>
    <property type="match status" value="1"/>
</dbReference>
<dbReference type="RefSeq" id="WP_143980987.1">
    <property type="nucleotide sequence ID" value="NZ_CP041695.1"/>
</dbReference>
<dbReference type="GO" id="GO:0016787">
    <property type="term" value="F:hydrolase activity"/>
    <property type="evidence" value="ECO:0007669"/>
    <property type="project" value="UniProtKB-KW"/>
</dbReference>
<feature type="binding site" evidence="4">
    <location>
        <position position="190"/>
    </location>
    <ligand>
        <name>Zn(2+)</name>
        <dbReference type="ChEBI" id="CHEBI:29105"/>
        <label>2</label>
    </ligand>
</feature>
<feature type="binding site" description="via carbamate group" evidence="4">
    <location>
        <position position="128"/>
    </location>
    <ligand>
        <name>Zn(2+)</name>
        <dbReference type="ChEBI" id="CHEBI:29105"/>
        <label>1</label>
    </ligand>
</feature>
<evidence type="ECO:0000313" key="7">
    <source>
        <dbReference type="Proteomes" id="UP000317039"/>
    </source>
</evidence>
<evidence type="ECO:0000256" key="4">
    <source>
        <dbReference type="PIRSR" id="PIRSR601559-51"/>
    </source>
</evidence>
<feature type="modified residue" description="N6-carboxylysine" evidence="3 5">
    <location>
        <position position="128"/>
    </location>
</feature>
<dbReference type="AlphaFoldDB" id="A0A516NL48"/>